<proteinExistence type="predicted"/>
<comment type="caution">
    <text evidence="2">The sequence shown here is derived from an EMBL/GenBank/DDBJ whole genome shotgun (WGS) entry which is preliminary data.</text>
</comment>
<feature type="signal peptide" evidence="1">
    <location>
        <begin position="1"/>
        <end position="26"/>
    </location>
</feature>
<evidence type="ECO:0000313" key="3">
    <source>
        <dbReference type="Proteomes" id="UP001341840"/>
    </source>
</evidence>
<protein>
    <recommendedName>
        <fullName evidence="4">Defensin-like protein</fullName>
    </recommendedName>
</protein>
<dbReference type="EMBL" id="JASCZI010241963">
    <property type="protein sequence ID" value="MED6208698.1"/>
    <property type="molecule type" value="Genomic_DNA"/>
</dbReference>
<evidence type="ECO:0000313" key="2">
    <source>
        <dbReference type="EMBL" id="MED6208698.1"/>
    </source>
</evidence>
<gene>
    <name evidence="2" type="ORF">PIB30_047741</name>
</gene>
<feature type="chain" id="PRO_5045687208" description="Defensin-like protein" evidence="1">
    <location>
        <begin position="27"/>
        <end position="134"/>
    </location>
</feature>
<name>A0ABU6YIK0_9FABA</name>
<keyword evidence="3" id="KW-1185">Reference proteome</keyword>
<evidence type="ECO:0000256" key="1">
    <source>
        <dbReference type="SAM" id="SignalP"/>
    </source>
</evidence>
<dbReference type="Proteomes" id="UP001341840">
    <property type="component" value="Unassembled WGS sequence"/>
</dbReference>
<accession>A0ABU6YIK0</accession>
<reference evidence="2 3" key="1">
    <citation type="journal article" date="2023" name="Plants (Basel)">
        <title>Bridging the Gap: Combining Genomics and Transcriptomics Approaches to Understand Stylosanthes scabra, an Orphan Legume from the Brazilian Caatinga.</title>
        <authorList>
            <person name="Ferreira-Neto J.R.C."/>
            <person name="da Silva M.D."/>
            <person name="Binneck E."/>
            <person name="de Melo N.F."/>
            <person name="da Silva R.H."/>
            <person name="de Melo A.L.T.M."/>
            <person name="Pandolfi V."/>
            <person name="Bustamante F.O."/>
            <person name="Brasileiro-Vidal A.C."/>
            <person name="Benko-Iseppon A.M."/>
        </authorList>
    </citation>
    <scope>NUCLEOTIDE SEQUENCE [LARGE SCALE GENOMIC DNA]</scope>
    <source>
        <tissue evidence="2">Leaves</tissue>
    </source>
</reference>
<organism evidence="2 3">
    <name type="scientific">Stylosanthes scabra</name>
    <dbReference type="NCBI Taxonomy" id="79078"/>
    <lineage>
        <taxon>Eukaryota</taxon>
        <taxon>Viridiplantae</taxon>
        <taxon>Streptophyta</taxon>
        <taxon>Embryophyta</taxon>
        <taxon>Tracheophyta</taxon>
        <taxon>Spermatophyta</taxon>
        <taxon>Magnoliopsida</taxon>
        <taxon>eudicotyledons</taxon>
        <taxon>Gunneridae</taxon>
        <taxon>Pentapetalae</taxon>
        <taxon>rosids</taxon>
        <taxon>fabids</taxon>
        <taxon>Fabales</taxon>
        <taxon>Fabaceae</taxon>
        <taxon>Papilionoideae</taxon>
        <taxon>50 kb inversion clade</taxon>
        <taxon>dalbergioids sensu lato</taxon>
        <taxon>Dalbergieae</taxon>
        <taxon>Pterocarpus clade</taxon>
        <taxon>Stylosanthes</taxon>
    </lineage>
</organism>
<keyword evidence="1" id="KW-0732">Signal</keyword>
<sequence>MATNNAASKFLFCILYVALLFIISDARSDSKVTLILSCDGTQNCVDKYCSTFCILNKHFQSGGCIPNKGCCCANYNATSETTSGRVASLGSGIKDCSMGQGKCPDNEACNNDCIARNYQSGHCIDGSGCCCFDA</sequence>
<evidence type="ECO:0008006" key="4">
    <source>
        <dbReference type="Google" id="ProtNLM"/>
    </source>
</evidence>